<gene>
    <name evidence="2" type="ORF">B9G79_02995</name>
</gene>
<dbReference type="OrthoDB" id="5292140at2"/>
<evidence type="ECO:0000313" key="3">
    <source>
        <dbReference type="Proteomes" id="UP000197003"/>
    </source>
</evidence>
<proteinExistence type="predicted"/>
<keyword evidence="1" id="KW-0175">Coiled coil</keyword>
<evidence type="ECO:0000313" key="2">
    <source>
        <dbReference type="EMBL" id="ASD62609.1"/>
    </source>
</evidence>
<organism evidence="2 3">
    <name type="scientific">Bdellovibrio bacteriovorus</name>
    <dbReference type="NCBI Taxonomy" id="959"/>
    <lineage>
        <taxon>Bacteria</taxon>
        <taxon>Pseudomonadati</taxon>
        <taxon>Bdellovibrionota</taxon>
        <taxon>Bdellovibrionia</taxon>
        <taxon>Bdellovibrionales</taxon>
        <taxon>Pseudobdellovibrionaceae</taxon>
        <taxon>Bdellovibrio</taxon>
    </lineage>
</organism>
<name>A0A1Z3N558_BDEBC</name>
<reference evidence="2 3" key="1">
    <citation type="submission" date="2017-04" db="EMBL/GenBank/DDBJ databases">
        <title>Whole genome sequence of Bdellovibrio bacteriovorus strain SSB218315.</title>
        <authorList>
            <person name="Oyedara O."/>
            <person name="Rodriguez-Perez M.A."/>
        </authorList>
    </citation>
    <scope>NUCLEOTIDE SEQUENCE [LARGE SCALE GENOMIC DNA]</scope>
    <source>
        <strain evidence="2 3">SSB218315</strain>
    </source>
</reference>
<dbReference type="EMBL" id="CP020946">
    <property type="protein sequence ID" value="ASD62609.1"/>
    <property type="molecule type" value="Genomic_DNA"/>
</dbReference>
<evidence type="ECO:0000256" key="1">
    <source>
        <dbReference type="SAM" id="Coils"/>
    </source>
</evidence>
<accession>A0A1Z3N558</accession>
<dbReference type="AlphaFoldDB" id="A0A1Z3N558"/>
<sequence length="340" mass="38504">MKSMTNSVPDHEKLFDEICGKLNELSTQPEEGPVPAPPKYEQMQVQMKKFHSELVGSQEELREKIKSLENVSYGAETLDAQLQGLANQLIAERSNNTKLSGDLAKSLELSLQLQLEIQGLKARALQMQSEEKKYSQALFEKNKQLQRDLDLNQALKDETAMELMKAKSAFAKEESLWEEQREHFENEIHTLKGERQNLQNTVEELQNTITLRDETITSLNEEIEKISASFSEVESSAAQQNDVLKNLMSVAETKIVEMKLALDKKSLEAQDYYSHLQQALTQLGVLKQENGALKEYVQKLNYYHQQAQHAQMAVAQMAQVAAAQVQGSPVPQQQQQQVST</sequence>
<protein>
    <submittedName>
        <fullName evidence="2">Uncharacterized protein</fullName>
    </submittedName>
</protein>
<dbReference type="Proteomes" id="UP000197003">
    <property type="component" value="Chromosome"/>
</dbReference>
<feature type="coiled-coil region" evidence="1">
    <location>
        <begin position="181"/>
        <end position="208"/>
    </location>
</feature>